<accession>A0A5C8HR77</accession>
<gene>
    <name evidence="3" type="ORF">FVP60_03335</name>
</gene>
<sequence>MPRRPDFPSRVSTPARADTSSGYRGTTGTKRVDVRDWLGGIRFSGFMAIMLGLVVLAVFVLVPSISTYLEQRQRIASLQEAVAVSQIEVDRLEAERDRWTDANYIASQARERLYYVKPGEVVYLVDNDLDEALLPIGRGPVSDQVQKTNVDWMTKALRSVTESGLAQSVVPTEDAAITPEPGEPTDSPTP</sequence>
<dbReference type="RefSeq" id="WP_147824827.1">
    <property type="nucleotide sequence ID" value="NZ_BAAARG010000001.1"/>
</dbReference>
<evidence type="ECO:0000256" key="1">
    <source>
        <dbReference type="SAM" id="MobiDB-lite"/>
    </source>
</evidence>
<name>A0A5C8HR77_9MICO</name>
<evidence type="ECO:0000313" key="4">
    <source>
        <dbReference type="Proteomes" id="UP000321196"/>
    </source>
</evidence>
<protein>
    <submittedName>
        <fullName evidence="3">Septum formation initiator family protein</fullName>
    </submittedName>
</protein>
<dbReference type="OrthoDB" id="5187715at2"/>
<evidence type="ECO:0000256" key="2">
    <source>
        <dbReference type="SAM" id="Phobius"/>
    </source>
</evidence>
<dbReference type="InterPro" id="IPR007060">
    <property type="entry name" value="FtsL/DivIC"/>
</dbReference>
<keyword evidence="4" id="KW-1185">Reference proteome</keyword>
<keyword evidence="2" id="KW-0472">Membrane</keyword>
<keyword evidence="2" id="KW-1133">Transmembrane helix</keyword>
<comment type="caution">
    <text evidence="3">The sequence shown here is derived from an EMBL/GenBank/DDBJ whole genome shotgun (WGS) entry which is preliminary data.</text>
</comment>
<evidence type="ECO:0000313" key="3">
    <source>
        <dbReference type="EMBL" id="TXK06017.1"/>
    </source>
</evidence>
<dbReference type="EMBL" id="VRSW01000001">
    <property type="protein sequence ID" value="TXK06017.1"/>
    <property type="molecule type" value="Genomic_DNA"/>
</dbReference>
<feature type="region of interest" description="Disordered" evidence="1">
    <location>
        <begin position="1"/>
        <end position="26"/>
    </location>
</feature>
<dbReference type="AlphaFoldDB" id="A0A5C8HR77"/>
<organism evidence="3 4">
    <name type="scientific">Microbacterium mitrae</name>
    <dbReference type="NCBI Taxonomy" id="664640"/>
    <lineage>
        <taxon>Bacteria</taxon>
        <taxon>Bacillati</taxon>
        <taxon>Actinomycetota</taxon>
        <taxon>Actinomycetes</taxon>
        <taxon>Micrococcales</taxon>
        <taxon>Microbacteriaceae</taxon>
        <taxon>Microbacterium</taxon>
    </lineage>
</organism>
<reference evidence="3 4" key="1">
    <citation type="submission" date="2019-08" db="EMBL/GenBank/DDBJ databases">
        <authorList>
            <person name="Dong K."/>
        </authorList>
    </citation>
    <scope>NUCLEOTIDE SEQUENCE [LARGE SCALE GENOMIC DNA]</scope>
    <source>
        <strain evidence="3 4">M4-8</strain>
    </source>
</reference>
<feature type="region of interest" description="Disordered" evidence="1">
    <location>
        <begin position="164"/>
        <end position="190"/>
    </location>
</feature>
<dbReference type="Pfam" id="PF04977">
    <property type="entry name" value="DivIC"/>
    <property type="match status" value="1"/>
</dbReference>
<keyword evidence="2" id="KW-0812">Transmembrane</keyword>
<dbReference type="Proteomes" id="UP000321196">
    <property type="component" value="Unassembled WGS sequence"/>
</dbReference>
<feature type="transmembrane region" description="Helical" evidence="2">
    <location>
        <begin position="46"/>
        <end position="69"/>
    </location>
</feature>
<proteinExistence type="predicted"/>